<evidence type="ECO:0008006" key="4">
    <source>
        <dbReference type="Google" id="ProtNLM"/>
    </source>
</evidence>
<keyword evidence="1" id="KW-0812">Transmembrane</keyword>
<gene>
    <name evidence="2" type="ORF">CLTHE_17030</name>
</gene>
<evidence type="ECO:0000256" key="1">
    <source>
        <dbReference type="SAM" id="Phobius"/>
    </source>
</evidence>
<dbReference type="OrthoDB" id="9788195at2"/>
<comment type="caution">
    <text evidence="2">The sequence shown here is derived from an EMBL/GenBank/DDBJ whole genome shotgun (WGS) entry which is preliminary data.</text>
</comment>
<dbReference type="PANTHER" id="PTHR36833:SF1">
    <property type="entry name" value="INTEGRAL MEMBRANE TRANSPORT PROTEIN"/>
    <property type="match status" value="1"/>
</dbReference>
<dbReference type="AlphaFoldDB" id="A0A1V4SWF3"/>
<dbReference type="PANTHER" id="PTHR36833">
    <property type="entry name" value="SLR0610 PROTEIN-RELATED"/>
    <property type="match status" value="1"/>
</dbReference>
<sequence>MKRYLYVYKCFLKQYLKTLMEYREDFLCGLFGFLLIQATSLIFINLIFNNIPSLKGWTLNEILFIYGFSQIPRGIDHIFTDYLWMFSGGSIVKGEVDRYLLRPLNPLFQVIANRFQPDGFGELIIGFILVIYSGMKLGLKVNFIMIIAFIIAVIGGVFIYTGVKLITASMAFWIKNSFQCVRMGYELGGFAKYPVSIYPGGIRGILTFIVPFAFTGYYPAAYMLNKESFFKGIILTFIVGVIFIGVSYCVWLKGLSAYESSGN</sequence>
<dbReference type="RefSeq" id="WP_080022875.1">
    <property type="nucleotide sequence ID" value="NZ_LTAY01000040.1"/>
</dbReference>
<evidence type="ECO:0000313" key="3">
    <source>
        <dbReference type="Proteomes" id="UP000191448"/>
    </source>
</evidence>
<feature type="transmembrane region" description="Helical" evidence="1">
    <location>
        <begin position="26"/>
        <end position="48"/>
    </location>
</feature>
<evidence type="ECO:0000313" key="2">
    <source>
        <dbReference type="EMBL" id="OPX47667.1"/>
    </source>
</evidence>
<keyword evidence="1" id="KW-0472">Membrane</keyword>
<feature type="transmembrane region" description="Helical" evidence="1">
    <location>
        <begin position="195"/>
        <end position="217"/>
    </location>
</feature>
<organism evidence="2 3">
    <name type="scientific">Clostridium thermobutyricum DSM 4928</name>
    <dbReference type="NCBI Taxonomy" id="1121339"/>
    <lineage>
        <taxon>Bacteria</taxon>
        <taxon>Bacillati</taxon>
        <taxon>Bacillota</taxon>
        <taxon>Clostridia</taxon>
        <taxon>Eubacteriales</taxon>
        <taxon>Clostridiaceae</taxon>
        <taxon>Clostridium</taxon>
    </lineage>
</organism>
<dbReference type="Proteomes" id="UP000191448">
    <property type="component" value="Unassembled WGS sequence"/>
</dbReference>
<protein>
    <recommendedName>
        <fullName evidence="4">ABC-2 family transporter protein</fullName>
    </recommendedName>
</protein>
<reference evidence="2 3" key="1">
    <citation type="submission" date="2016-02" db="EMBL/GenBank/DDBJ databases">
        <title>Genome sequence of Clostridium thermobutyricum DSM 4928.</title>
        <authorList>
            <person name="Poehlein A."/>
            <person name="Daniel R."/>
        </authorList>
    </citation>
    <scope>NUCLEOTIDE SEQUENCE [LARGE SCALE GENOMIC DNA]</scope>
    <source>
        <strain evidence="2 3">DSM 4928</strain>
    </source>
</reference>
<feature type="transmembrane region" description="Helical" evidence="1">
    <location>
        <begin position="143"/>
        <end position="174"/>
    </location>
</feature>
<dbReference type="Pfam" id="PF06182">
    <property type="entry name" value="ABC2_membrane_6"/>
    <property type="match status" value="1"/>
</dbReference>
<keyword evidence="1" id="KW-1133">Transmembrane helix</keyword>
<dbReference type="InterPro" id="IPR010390">
    <property type="entry name" value="ABC-2_transporter-like"/>
</dbReference>
<name>A0A1V4SWF3_9CLOT</name>
<accession>A0A1V4SWF3</accession>
<proteinExistence type="predicted"/>
<feature type="transmembrane region" description="Helical" evidence="1">
    <location>
        <begin position="229"/>
        <end position="251"/>
    </location>
</feature>
<dbReference type="EMBL" id="LTAY01000040">
    <property type="protein sequence ID" value="OPX47667.1"/>
    <property type="molecule type" value="Genomic_DNA"/>
</dbReference>